<dbReference type="EMBL" id="CABVHP010000002">
    <property type="protein sequence ID" value="VVN81843.1"/>
    <property type="molecule type" value="Genomic_DNA"/>
</dbReference>
<dbReference type="AlphaFoldDB" id="A0A5E7B7R4"/>
<dbReference type="Pfam" id="PF13503">
    <property type="entry name" value="DUF4123"/>
    <property type="match status" value="1"/>
</dbReference>
<dbReference type="RefSeq" id="WP_263597151.1">
    <property type="nucleotide sequence ID" value="NZ_CABVHP010000002.1"/>
</dbReference>
<evidence type="ECO:0000259" key="1">
    <source>
        <dbReference type="Pfam" id="PF13503"/>
    </source>
</evidence>
<evidence type="ECO:0000313" key="3">
    <source>
        <dbReference type="Proteomes" id="UP000326557"/>
    </source>
</evidence>
<dbReference type="Proteomes" id="UP000326557">
    <property type="component" value="Unassembled WGS sequence"/>
</dbReference>
<accession>A0A5E7B7R4</accession>
<reference evidence="2 3" key="1">
    <citation type="submission" date="2019-09" db="EMBL/GenBank/DDBJ databases">
        <authorList>
            <person name="Chandra G."/>
            <person name="Truman W A."/>
        </authorList>
    </citation>
    <scope>NUCLEOTIDE SEQUENCE [LARGE SCALE GENOMIC DNA]</scope>
    <source>
        <strain evidence="2">PS704</strain>
    </source>
</reference>
<dbReference type="InterPro" id="IPR025391">
    <property type="entry name" value="DUF4123"/>
</dbReference>
<evidence type="ECO:0000313" key="2">
    <source>
        <dbReference type="EMBL" id="VVN81843.1"/>
    </source>
</evidence>
<sequence length="203" mass="22721">MLLFSPKPAHEVAQHLRKLLTVELPDGLQVFLRLADAAVAKALFSSNDQRLFGPLSCVVTADSVGATWHRHQPRQPECPDLPIPYRLSAEQSLALDLVDRRRVLLELDAHLLKHFPERHGSETVAERWSMLEQLETEASALGLDNPSGLFYYANVMARLDGSPLGQHPEINRLLHNPSLQPVGERIVLAADLARQWANERGRP</sequence>
<organism evidence="2 3">
    <name type="scientific">Pseudomonas fluorescens</name>
    <dbReference type="NCBI Taxonomy" id="294"/>
    <lineage>
        <taxon>Bacteria</taxon>
        <taxon>Pseudomonadati</taxon>
        <taxon>Pseudomonadota</taxon>
        <taxon>Gammaproteobacteria</taxon>
        <taxon>Pseudomonadales</taxon>
        <taxon>Pseudomonadaceae</taxon>
        <taxon>Pseudomonas</taxon>
    </lineage>
</organism>
<protein>
    <recommendedName>
        <fullName evidence="1">DUF4123 domain-containing protein</fullName>
    </recommendedName>
</protein>
<proteinExistence type="predicted"/>
<name>A0A5E7B7R4_PSEFL</name>
<gene>
    <name evidence="2" type="ORF">PS704_01172</name>
</gene>
<feature type="domain" description="DUF4123" evidence="1">
    <location>
        <begin position="2"/>
        <end position="48"/>
    </location>
</feature>